<accession>A0A4U6T5H5</accession>
<proteinExistence type="predicted"/>
<sequence length="52" mass="5902">MHLDLNSSIDSPPKQLVQVVVLYISVQAFSLSLQTHQCSVSRTFYMVVKLSY</sequence>
<dbReference type="EMBL" id="CM016560">
    <property type="protein sequence ID" value="TKV95718.1"/>
    <property type="molecule type" value="Genomic_DNA"/>
</dbReference>
<dbReference type="AlphaFoldDB" id="A0A4U6T5H5"/>
<evidence type="ECO:0000313" key="2">
    <source>
        <dbReference type="Proteomes" id="UP000298652"/>
    </source>
</evidence>
<dbReference type="Gramene" id="TKV95718">
    <property type="protein sequence ID" value="TKV95718"/>
    <property type="gene ID" value="SEVIR_9G380450v2"/>
</dbReference>
<reference evidence="1" key="1">
    <citation type="submission" date="2019-03" db="EMBL/GenBank/DDBJ databases">
        <title>WGS assembly of Setaria viridis.</title>
        <authorList>
            <person name="Huang P."/>
            <person name="Jenkins J."/>
            <person name="Grimwood J."/>
            <person name="Barry K."/>
            <person name="Healey A."/>
            <person name="Mamidi S."/>
            <person name="Sreedasyam A."/>
            <person name="Shu S."/>
            <person name="Feldman M."/>
            <person name="Wu J."/>
            <person name="Yu Y."/>
            <person name="Chen C."/>
            <person name="Johnson J."/>
            <person name="Rokhsar D."/>
            <person name="Baxter I."/>
            <person name="Schmutz J."/>
            <person name="Brutnell T."/>
            <person name="Kellogg E."/>
        </authorList>
    </citation>
    <scope>NUCLEOTIDE SEQUENCE [LARGE SCALE GENOMIC DNA]</scope>
</reference>
<organism evidence="1 2">
    <name type="scientific">Setaria viridis</name>
    <name type="common">Green bristlegrass</name>
    <name type="synonym">Setaria italica subsp. viridis</name>
    <dbReference type="NCBI Taxonomy" id="4556"/>
    <lineage>
        <taxon>Eukaryota</taxon>
        <taxon>Viridiplantae</taxon>
        <taxon>Streptophyta</taxon>
        <taxon>Embryophyta</taxon>
        <taxon>Tracheophyta</taxon>
        <taxon>Spermatophyta</taxon>
        <taxon>Magnoliopsida</taxon>
        <taxon>Liliopsida</taxon>
        <taxon>Poales</taxon>
        <taxon>Poaceae</taxon>
        <taxon>PACMAD clade</taxon>
        <taxon>Panicoideae</taxon>
        <taxon>Panicodae</taxon>
        <taxon>Paniceae</taxon>
        <taxon>Cenchrinae</taxon>
        <taxon>Setaria</taxon>
    </lineage>
</organism>
<name>A0A4U6T5H5_SETVI</name>
<gene>
    <name evidence="1" type="ORF">SEVIR_9G380450v2</name>
</gene>
<evidence type="ECO:0000313" key="1">
    <source>
        <dbReference type="EMBL" id="TKV95718.1"/>
    </source>
</evidence>
<dbReference type="Proteomes" id="UP000298652">
    <property type="component" value="Chromosome 9"/>
</dbReference>
<keyword evidence="2" id="KW-1185">Reference proteome</keyword>
<protein>
    <submittedName>
        <fullName evidence="1">Uncharacterized protein</fullName>
    </submittedName>
</protein>